<proteinExistence type="predicted"/>
<dbReference type="Proteomes" id="UP000191897">
    <property type="component" value="Unassembled WGS sequence"/>
</dbReference>
<reference evidence="1 2" key="1">
    <citation type="submission" date="2016-01" db="EMBL/GenBank/DDBJ databases">
        <authorList>
            <person name="Oliw E.H."/>
        </authorList>
    </citation>
    <scope>NUCLEOTIDE SEQUENCE [LARGE SCALE GENOMIC DNA]</scope>
    <source>
        <strain evidence="1 2">Kerr 14</strain>
    </source>
</reference>
<sequence length="126" mass="13755">MVEEQTAASHSLAREAAALFELLEQFTFDDVSRTPIPSSRVVRQPVPATPMRACSGAYANPRIGRACDERSPLGRIPVGRWTETSLFGGQGASLRSEIPTLPSGRPLFVGSLRRMPRRSAFRLEGS</sequence>
<protein>
    <submittedName>
        <fullName evidence="1">Uncharacterized protein</fullName>
    </submittedName>
</protein>
<organism evidence="1 2">
    <name type="scientific">Agrobacterium tumefaciens str. Kerr 14</name>
    <dbReference type="NCBI Taxonomy" id="1183424"/>
    <lineage>
        <taxon>Bacteria</taxon>
        <taxon>Pseudomonadati</taxon>
        <taxon>Pseudomonadota</taxon>
        <taxon>Alphaproteobacteria</taxon>
        <taxon>Hyphomicrobiales</taxon>
        <taxon>Rhizobiaceae</taxon>
        <taxon>Rhizobium/Agrobacterium group</taxon>
        <taxon>Agrobacterium</taxon>
        <taxon>Agrobacterium tumefaciens complex</taxon>
    </lineage>
</organism>
<dbReference type="AlphaFoldDB" id="A0A1S7SFP4"/>
<dbReference type="EMBL" id="FBWC01000045">
    <property type="protein sequence ID" value="CUX68521.1"/>
    <property type="molecule type" value="Genomic_DNA"/>
</dbReference>
<accession>A0A1S7SFP4</accession>
<name>A0A1S7SFP4_AGRTU</name>
<gene>
    <name evidence="1" type="ORF">AGR4C_pc30019</name>
</gene>
<evidence type="ECO:0000313" key="1">
    <source>
        <dbReference type="EMBL" id="CUX68521.1"/>
    </source>
</evidence>
<evidence type="ECO:0000313" key="2">
    <source>
        <dbReference type="Proteomes" id="UP000191897"/>
    </source>
</evidence>